<protein>
    <recommendedName>
        <fullName evidence="9">Leptin receptor overlapping transcript-like 1</fullName>
    </recommendedName>
</protein>
<organism evidence="7 8">
    <name type="scientific">Strongylocentrotus purpuratus</name>
    <name type="common">Purple sea urchin</name>
    <dbReference type="NCBI Taxonomy" id="7668"/>
    <lineage>
        <taxon>Eukaryota</taxon>
        <taxon>Metazoa</taxon>
        <taxon>Echinodermata</taxon>
        <taxon>Eleutherozoa</taxon>
        <taxon>Echinozoa</taxon>
        <taxon>Echinoidea</taxon>
        <taxon>Euechinoidea</taxon>
        <taxon>Echinacea</taxon>
        <taxon>Camarodonta</taxon>
        <taxon>Echinidea</taxon>
        <taxon>Strongylocentrotidae</taxon>
        <taxon>Strongylocentrotus</taxon>
    </lineage>
</organism>
<dbReference type="FunCoup" id="A0A7M7PHE7">
    <property type="interactions" value="1452"/>
</dbReference>
<keyword evidence="5 6" id="KW-0472">Membrane</keyword>
<dbReference type="GeneID" id="579583"/>
<dbReference type="InParanoid" id="A0A7M7PHE7"/>
<feature type="transmembrane region" description="Helical" evidence="6">
    <location>
        <begin position="62"/>
        <end position="81"/>
    </location>
</feature>
<evidence type="ECO:0000256" key="6">
    <source>
        <dbReference type="SAM" id="Phobius"/>
    </source>
</evidence>
<name>A0A7M7PHE7_STRPU</name>
<dbReference type="PANTHER" id="PTHR12050">
    <property type="entry name" value="LEPTIN RECEPTOR-RELATED"/>
    <property type="match status" value="1"/>
</dbReference>
<dbReference type="Proteomes" id="UP000007110">
    <property type="component" value="Unassembled WGS sequence"/>
</dbReference>
<keyword evidence="3 6" id="KW-0812">Transmembrane</keyword>
<evidence type="ECO:0000256" key="5">
    <source>
        <dbReference type="ARBA" id="ARBA00023136"/>
    </source>
</evidence>
<evidence type="ECO:0000256" key="2">
    <source>
        <dbReference type="ARBA" id="ARBA00005645"/>
    </source>
</evidence>
<comment type="subcellular location">
    <subcellularLocation>
        <location evidence="1">Membrane</location>
        <topology evidence="1">Multi-pass membrane protein</topology>
    </subcellularLocation>
</comment>
<evidence type="ECO:0000256" key="4">
    <source>
        <dbReference type="ARBA" id="ARBA00022989"/>
    </source>
</evidence>
<dbReference type="InterPro" id="IPR007262">
    <property type="entry name" value="Vps55/LEPROT"/>
</dbReference>
<reference evidence="8" key="1">
    <citation type="submission" date="2015-02" db="EMBL/GenBank/DDBJ databases">
        <title>Genome sequencing for Strongylocentrotus purpuratus.</title>
        <authorList>
            <person name="Murali S."/>
            <person name="Liu Y."/>
            <person name="Vee V."/>
            <person name="English A."/>
            <person name="Wang M."/>
            <person name="Skinner E."/>
            <person name="Han Y."/>
            <person name="Muzny D.M."/>
            <person name="Worley K.C."/>
            <person name="Gibbs R.A."/>
        </authorList>
    </citation>
    <scope>NUCLEOTIDE SEQUENCE</scope>
</reference>
<feature type="transmembrane region" description="Helical" evidence="6">
    <location>
        <begin position="33"/>
        <end position="56"/>
    </location>
</feature>
<dbReference type="PANTHER" id="PTHR12050:SF0">
    <property type="entry name" value="RH04491P"/>
    <property type="match status" value="1"/>
</dbReference>
<dbReference type="AlphaFoldDB" id="A0A7M7PHE7"/>
<dbReference type="Pfam" id="PF04133">
    <property type="entry name" value="Vps55"/>
    <property type="match status" value="1"/>
</dbReference>
<evidence type="ECO:0000313" key="8">
    <source>
        <dbReference type="Proteomes" id="UP000007110"/>
    </source>
</evidence>
<evidence type="ECO:0008006" key="9">
    <source>
        <dbReference type="Google" id="ProtNLM"/>
    </source>
</evidence>
<proteinExistence type="inferred from homology"/>
<reference evidence="7" key="2">
    <citation type="submission" date="2021-01" db="UniProtKB">
        <authorList>
            <consortium name="EnsemblMetazoa"/>
        </authorList>
    </citation>
    <scope>IDENTIFICATION</scope>
</reference>
<dbReference type="GO" id="GO:0032511">
    <property type="term" value="P:late endosome to vacuole transport via multivesicular body sorting pathway"/>
    <property type="evidence" value="ECO:0000318"/>
    <property type="project" value="GO_Central"/>
</dbReference>
<dbReference type="OrthoDB" id="14246at2759"/>
<dbReference type="EnsemblMetazoa" id="XM_030996069">
    <property type="protein sequence ID" value="XP_030851929"/>
    <property type="gene ID" value="LOC579583"/>
</dbReference>
<dbReference type="KEGG" id="spu:579583"/>
<evidence type="ECO:0000256" key="1">
    <source>
        <dbReference type="ARBA" id="ARBA00004141"/>
    </source>
</evidence>
<keyword evidence="4 6" id="KW-1133">Transmembrane helix</keyword>
<evidence type="ECO:0000313" key="7">
    <source>
        <dbReference type="EnsemblMetazoa" id="XP_030851929"/>
    </source>
</evidence>
<accession>A0A7M7PHE7</accession>
<dbReference type="GO" id="GO:0016020">
    <property type="term" value="C:membrane"/>
    <property type="evidence" value="ECO:0007669"/>
    <property type="project" value="UniProtKB-SubCell"/>
</dbReference>
<keyword evidence="8" id="KW-1185">Reference proteome</keyword>
<feature type="transmembrane region" description="Helical" evidence="6">
    <location>
        <begin position="101"/>
        <end position="120"/>
    </location>
</feature>
<evidence type="ECO:0000256" key="3">
    <source>
        <dbReference type="ARBA" id="ARBA00022692"/>
    </source>
</evidence>
<sequence>MPIKVCICNECNTITSGYGTDIQYRLKIKMAGIASLVGLAFSASMGILMIVLACAIPGFGQVWWPMFVLVFYILCPIPMLISKRLASSDSIGATSSALQELCVFLTSGIVMSAYGLPMVLMHVGTLTYQALLLVLFGNTWSFITILIFFRIFRQDDDFEFQSLI</sequence>
<feature type="transmembrane region" description="Helical" evidence="6">
    <location>
        <begin position="126"/>
        <end position="149"/>
    </location>
</feature>
<dbReference type="GO" id="GO:0005768">
    <property type="term" value="C:endosome"/>
    <property type="evidence" value="ECO:0000318"/>
    <property type="project" value="GO_Central"/>
</dbReference>
<comment type="similarity">
    <text evidence="2">Belongs to the OB-RGRP/VPS55 family.</text>
</comment>
<dbReference type="RefSeq" id="XP_030851929.1">
    <property type="nucleotide sequence ID" value="XM_030996069.1"/>
</dbReference>